<protein>
    <submittedName>
        <fullName evidence="1">39S ribosomal protein L45, mitochondrial</fullName>
    </submittedName>
</protein>
<gene>
    <name evidence="1" type="primary">mrpl45_0</name>
    <name evidence="1" type="ORF">EYF80_051935</name>
</gene>
<sequence length="108" mass="12224">MAAPMRRTLVALHRATCSSLKSAEASLGLRRPAPLYVPVRTKKRYFVPPAASLKRKQQENPETTARTAGIVFRQQIRKIKEFDPQFTSRSFAEKAREIFIEAHGALTQ</sequence>
<keyword evidence="2" id="KW-1185">Reference proteome</keyword>
<organism evidence="1 2">
    <name type="scientific">Liparis tanakae</name>
    <name type="common">Tanaka's snailfish</name>
    <dbReference type="NCBI Taxonomy" id="230148"/>
    <lineage>
        <taxon>Eukaryota</taxon>
        <taxon>Metazoa</taxon>
        <taxon>Chordata</taxon>
        <taxon>Craniata</taxon>
        <taxon>Vertebrata</taxon>
        <taxon>Euteleostomi</taxon>
        <taxon>Actinopterygii</taxon>
        <taxon>Neopterygii</taxon>
        <taxon>Teleostei</taxon>
        <taxon>Neoteleostei</taxon>
        <taxon>Acanthomorphata</taxon>
        <taxon>Eupercaria</taxon>
        <taxon>Perciformes</taxon>
        <taxon>Cottioidei</taxon>
        <taxon>Cottales</taxon>
        <taxon>Liparidae</taxon>
        <taxon>Liparis</taxon>
    </lineage>
</organism>
<dbReference type="EMBL" id="SRLO01001428">
    <property type="protein sequence ID" value="TNN37895.1"/>
    <property type="molecule type" value="Genomic_DNA"/>
</dbReference>
<keyword evidence="1" id="KW-0689">Ribosomal protein</keyword>
<evidence type="ECO:0000313" key="1">
    <source>
        <dbReference type="EMBL" id="TNN37895.1"/>
    </source>
</evidence>
<evidence type="ECO:0000313" key="2">
    <source>
        <dbReference type="Proteomes" id="UP000314294"/>
    </source>
</evidence>
<name>A0A4Z2FAB9_9TELE</name>
<reference evidence="1 2" key="1">
    <citation type="submission" date="2019-03" db="EMBL/GenBank/DDBJ databases">
        <title>First draft genome of Liparis tanakae, snailfish: a comprehensive survey of snailfish specific genes.</title>
        <authorList>
            <person name="Kim W."/>
            <person name="Song I."/>
            <person name="Jeong J.-H."/>
            <person name="Kim D."/>
            <person name="Kim S."/>
            <person name="Ryu S."/>
            <person name="Song J.Y."/>
            <person name="Lee S.K."/>
        </authorList>
    </citation>
    <scope>NUCLEOTIDE SEQUENCE [LARGE SCALE GENOMIC DNA]</scope>
    <source>
        <tissue evidence="1">Muscle</tissue>
    </source>
</reference>
<dbReference type="AlphaFoldDB" id="A0A4Z2FAB9"/>
<proteinExistence type="predicted"/>
<accession>A0A4Z2FAB9</accession>
<keyword evidence="1" id="KW-0687">Ribonucleoprotein</keyword>
<dbReference type="GO" id="GO:0005840">
    <property type="term" value="C:ribosome"/>
    <property type="evidence" value="ECO:0007669"/>
    <property type="project" value="UniProtKB-KW"/>
</dbReference>
<comment type="caution">
    <text evidence="1">The sequence shown here is derived from an EMBL/GenBank/DDBJ whole genome shotgun (WGS) entry which is preliminary data.</text>
</comment>
<dbReference type="Proteomes" id="UP000314294">
    <property type="component" value="Unassembled WGS sequence"/>
</dbReference>
<dbReference type="OrthoDB" id="19619at2759"/>